<organism evidence="1">
    <name type="scientific">Anguilla anguilla</name>
    <name type="common">European freshwater eel</name>
    <name type="synonym">Muraena anguilla</name>
    <dbReference type="NCBI Taxonomy" id="7936"/>
    <lineage>
        <taxon>Eukaryota</taxon>
        <taxon>Metazoa</taxon>
        <taxon>Chordata</taxon>
        <taxon>Craniata</taxon>
        <taxon>Vertebrata</taxon>
        <taxon>Euteleostomi</taxon>
        <taxon>Actinopterygii</taxon>
        <taxon>Neopterygii</taxon>
        <taxon>Teleostei</taxon>
        <taxon>Anguilliformes</taxon>
        <taxon>Anguillidae</taxon>
        <taxon>Anguilla</taxon>
    </lineage>
</organism>
<protein>
    <submittedName>
        <fullName evidence="1">Uncharacterized protein</fullName>
    </submittedName>
</protein>
<sequence>MCFLFLQGLITLLRHMSEVAMHAIKNKITFRFCLLCYIANYCMRRSYKII</sequence>
<dbReference type="EMBL" id="GBXM01064963">
    <property type="protein sequence ID" value="JAH43614.1"/>
    <property type="molecule type" value="Transcribed_RNA"/>
</dbReference>
<accession>A0A0E9SQG9</accession>
<name>A0A0E9SQG9_ANGAN</name>
<dbReference type="AlphaFoldDB" id="A0A0E9SQG9"/>
<reference evidence="1" key="1">
    <citation type="submission" date="2014-11" db="EMBL/GenBank/DDBJ databases">
        <authorList>
            <person name="Amaro Gonzalez C."/>
        </authorList>
    </citation>
    <scope>NUCLEOTIDE SEQUENCE</scope>
</reference>
<reference evidence="1" key="2">
    <citation type="journal article" date="2015" name="Fish Shellfish Immunol.">
        <title>Early steps in the European eel (Anguilla anguilla)-Vibrio vulnificus interaction in the gills: Role of the RtxA13 toxin.</title>
        <authorList>
            <person name="Callol A."/>
            <person name="Pajuelo D."/>
            <person name="Ebbesson L."/>
            <person name="Teles M."/>
            <person name="MacKenzie S."/>
            <person name="Amaro C."/>
        </authorList>
    </citation>
    <scope>NUCLEOTIDE SEQUENCE</scope>
</reference>
<proteinExistence type="predicted"/>
<evidence type="ECO:0000313" key="1">
    <source>
        <dbReference type="EMBL" id="JAH43614.1"/>
    </source>
</evidence>